<gene>
    <name evidence="1" type="ORF">E2C01_059286</name>
</gene>
<name>A0A5B7H759_PORTR</name>
<dbReference type="EMBL" id="VSRR010022993">
    <property type="protein sequence ID" value="MPC65157.1"/>
    <property type="molecule type" value="Genomic_DNA"/>
</dbReference>
<accession>A0A5B7H759</accession>
<proteinExistence type="predicted"/>
<keyword evidence="2" id="KW-1185">Reference proteome</keyword>
<evidence type="ECO:0000313" key="1">
    <source>
        <dbReference type="EMBL" id="MPC65157.1"/>
    </source>
</evidence>
<reference evidence="1 2" key="1">
    <citation type="submission" date="2019-05" db="EMBL/GenBank/DDBJ databases">
        <title>Another draft genome of Portunus trituberculatus and its Hox gene families provides insights of decapod evolution.</title>
        <authorList>
            <person name="Jeong J.-H."/>
            <person name="Song I."/>
            <person name="Kim S."/>
            <person name="Choi T."/>
            <person name="Kim D."/>
            <person name="Ryu S."/>
            <person name="Kim W."/>
        </authorList>
    </citation>
    <scope>NUCLEOTIDE SEQUENCE [LARGE SCALE GENOMIC DNA]</scope>
    <source>
        <tissue evidence="1">Muscle</tissue>
    </source>
</reference>
<comment type="caution">
    <text evidence="1">The sequence shown here is derived from an EMBL/GenBank/DDBJ whole genome shotgun (WGS) entry which is preliminary data.</text>
</comment>
<dbReference type="Proteomes" id="UP000324222">
    <property type="component" value="Unassembled WGS sequence"/>
</dbReference>
<organism evidence="1 2">
    <name type="scientific">Portunus trituberculatus</name>
    <name type="common">Swimming crab</name>
    <name type="synonym">Neptunus trituberculatus</name>
    <dbReference type="NCBI Taxonomy" id="210409"/>
    <lineage>
        <taxon>Eukaryota</taxon>
        <taxon>Metazoa</taxon>
        <taxon>Ecdysozoa</taxon>
        <taxon>Arthropoda</taxon>
        <taxon>Crustacea</taxon>
        <taxon>Multicrustacea</taxon>
        <taxon>Malacostraca</taxon>
        <taxon>Eumalacostraca</taxon>
        <taxon>Eucarida</taxon>
        <taxon>Decapoda</taxon>
        <taxon>Pleocyemata</taxon>
        <taxon>Brachyura</taxon>
        <taxon>Eubrachyura</taxon>
        <taxon>Portunoidea</taxon>
        <taxon>Portunidae</taxon>
        <taxon>Portuninae</taxon>
        <taxon>Portunus</taxon>
    </lineage>
</organism>
<sequence>MGKMCHNTEGVEIVKALVINLLTSIEPSYCQ</sequence>
<protein>
    <submittedName>
        <fullName evidence="1">Uncharacterized protein</fullName>
    </submittedName>
</protein>
<evidence type="ECO:0000313" key="2">
    <source>
        <dbReference type="Proteomes" id="UP000324222"/>
    </source>
</evidence>
<dbReference type="AlphaFoldDB" id="A0A5B7H759"/>